<dbReference type="RefSeq" id="WP_015961629.1">
    <property type="nucleotide sequence ID" value="NZ_BAZA01000089.1"/>
</dbReference>
<dbReference type="InterPro" id="IPR029063">
    <property type="entry name" value="SAM-dependent_MTases_sf"/>
</dbReference>
<evidence type="ECO:0000259" key="1">
    <source>
        <dbReference type="Pfam" id="PF13649"/>
    </source>
</evidence>
<protein>
    <submittedName>
        <fullName evidence="2">Exported protein</fullName>
    </submittedName>
</protein>
<proteinExistence type="predicted"/>
<gene>
    <name evidence="2" type="ORF">NCTC12000_02672</name>
</gene>
<accession>A0A131MVH5</accession>
<dbReference type="Pfam" id="PF13649">
    <property type="entry name" value="Methyltransf_25"/>
    <property type="match status" value="1"/>
</dbReference>
<organism evidence="2 3">
    <name type="scientific">Legionella pneumophila</name>
    <dbReference type="NCBI Taxonomy" id="446"/>
    <lineage>
        <taxon>Bacteria</taxon>
        <taxon>Pseudomonadati</taxon>
        <taxon>Pseudomonadota</taxon>
        <taxon>Gammaproteobacteria</taxon>
        <taxon>Legionellales</taxon>
        <taxon>Legionellaceae</taxon>
        <taxon>Legionella</taxon>
    </lineage>
</organism>
<dbReference type="CDD" id="cd02440">
    <property type="entry name" value="AdoMet_MTases"/>
    <property type="match status" value="1"/>
</dbReference>
<dbReference type="AlphaFoldDB" id="A0A131MVH5"/>
<name>A0A131MVH5_LEGPN</name>
<sequence>MSKQENIISHNTDSSRLNTVMQQMKERIINEGDKPHVTVETQLKILQELSQFGFGQFLIKNQGINGYWTHYMLTHPWFGRKTGLNNSREPLSNMECFLLDKAPTMLATQQRFELFLQENQKALVNGATLASIPCGMLGELLYLDFNGINNIRLMGIDYDQAALEEANALAKERNLDRFITLVCRNAWELNIQEEFDLISSNGLNIYEPDDNKVLDLYQQFHTALKKGGKLVTSFLTPPPHLSSQCEWMLNKINPEDLLLQRIIFSDILNAKFQCYRSSQQTQKQLALAGFKNIHFLYDEAHLFPTVIAEK</sequence>
<dbReference type="InterPro" id="IPR041698">
    <property type="entry name" value="Methyltransf_25"/>
</dbReference>
<dbReference type="SUPFAM" id="SSF53335">
    <property type="entry name" value="S-adenosyl-L-methionine-dependent methyltransferases"/>
    <property type="match status" value="1"/>
</dbReference>
<dbReference type="eggNOG" id="COG0116">
    <property type="taxonomic scope" value="Bacteria"/>
</dbReference>
<dbReference type="Gene3D" id="3.40.50.150">
    <property type="entry name" value="Vaccinia Virus protein VP39"/>
    <property type="match status" value="1"/>
</dbReference>
<reference evidence="2 3" key="1">
    <citation type="submission" date="2018-06" db="EMBL/GenBank/DDBJ databases">
        <authorList>
            <consortium name="Pathogen Informatics"/>
            <person name="Doyle S."/>
        </authorList>
    </citation>
    <scope>NUCLEOTIDE SEQUENCE [LARGE SCALE GENOMIC DNA]</scope>
    <source>
        <strain evidence="2 3">NCTC12000</strain>
    </source>
</reference>
<dbReference type="EMBL" id="UGOL01000001">
    <property type="protein sequence ID" value="STX80656.1"/>
    <property type="molecule type" value="Genomic_DNA"/>
</dbReference>
<evidence type="ECO:0000313" key="3">
    <source>
        <dbReference type="Proteomes" id="UP000254631"/>
    </source>
</evidence>
<dbReference type="Proteomes" id="UP000254631">
    <property type="component" value="Unassembled WGS sequence"/>
</dbReference>
<evidence type="ECO:0000313" key="2">
    <source>
        <dbReference type="EMBL" id="STX80656.1"/>
    </source>
</evidence>
<feature type="domain" description="Methyltransferase" evidence="1">
    <location>
        <begin position="149"/>
        <end position="228"/>
    </location>
</feature>